<dbReference type="GO" id="GO:0008235">
    <property type="term" value="F:metalloexopeptidase activity"/>
    <property type="evidence" value="ECO:0007669"/>
    <property type="project" value="InterPro"/>
</dbReference>
<dbReference type="KEGG" id="fco:FCOL_10860"/>
<dbReference type="Gene3D" id="3.40.630.10">
    <property type="entry name" value="Zn peptidases"/>
    <property type="match status" value="1"/>
</dbReference>
<evidence type="ECO:0000313" key="3">
    <source>
        <dbReference type="Proteomes" id="UP000005638"/>
    </source>
</evidence>
<dbReference type="HOGENOM" id="CLU_019932_0_2_10"/>
<dbReference type="Pfam" id="PF04389">
    <property type="entry name" value="Peptidase_M28"/>
    <property type="match status" value="1"/>
</dbReference>
<reference evidence="2 3" key="1">
    <citation type="journal article" date="2012" name="J. Bacteriol.">
        <title>Genome Sequence of the Fish Pathogen Flavobacterium columnare ATCC 49512.</title>
        <authorList>
            <person name="Tekedar H.C."/>
            <person name="Karsi A."/>
            <person name="Gillaspy A.F."/>
            <person name="Dyer D.W."/>
            <person name="Benton N.R."/>
            <person name="Zaitshik J."/>
            <person name="Vamenta S."/>
            <person name="Banes M.M."/>
            <person name="Gulsoy N."/>
            <person name="Aboko-Cole M."/>
            <person name="Waldbieser G.C."/>
            <person name="Lawrence M.L."/>
        </authorList>
    </citation>
    <scope>NUCLEOTIDE SEQUENCE [LARGE SCALE GENOMIC DNA]</scope>
    <source>
        <strain evidence="3">ATCC 49512 / CIP 103533 / TG 44/87</strain>
    </source>
</reference>
<dbReference type="SUPFAM" id="SSF53187">
    <property type="entry name" value="Zn-dependent exopeptidases"/>
    <property type="match status" value="1"/>
</dbReference>
<dbReference type="STRING" id="1041826.FCOL_10860"/>
<feature type="domain" description="Peptidase M28" evidence="1">
    <location>
        <begin position="104"/>
        <end position="306"/>
    </location>
</feature>
<gene>
    <name evidence="2" type="ordered locus">FCOL_10860</name>
</gene>
<protein>
    <submittedName>
        <fullName evidence="2">Metallopeptidase</fullName>
    </submittedName>
</protein>
<dbReference type="PANTHER" id="PTHR12147">
    <property type="entry name" value="METALLOPEPTIDASE M28 FAMILY MEMBER"/>
    <property type="match status" value="1"/>
</dbReference>
<dbReference type="InterPro" id="IPR045175">
    <property type="entry name" value="M28_fam"/>
</dbReference>
<keyword evidence="3" id="KW-1185">Reference proteome</keyword>
<name>G8X6D4_FLACA</name>
<dbReference type="GO" id="GO:0006508">
    <property type="term" value="P:proteolysis"/>
    <property type="evidence" value="ECO:0007669"/>
    <property type="project" value="InterPro"/>
</dbReference>
<dbReference type="PANTHER" id="PTHR12147:SF26">
    <property type="entry name" value="PEPTIDASE M28 DOMAIN-CONTAINING PROTEIN"/>
    <property type="match status" value="1"/>
</dbReference>
<dbReference type="eggNOG" id="COG2234">
    <property type="taxonomic scope" value="Bacteria"/>
</dbReference>
<proteinExistence type="predicted"/>
<dbReference type="InterPro" id="IPR007484">
    <property type="entry name" value="Peptidase_M28"/>
</dbReference>
<organism evidence="2 3">
    <name type="scientific">Flavobacterium columnare (strain ATCC 49512 / CIP 103533 / TG 44/87)</name>
    <dbReference type="NCBI Taxonomy" id="1041826"/>
    <lineage>
        <taxon>Bacteria</taxon>
        <taxon>Pseudomonadati</taxon>
        <taxon>Bacteroidota</taxon>
        <taxon>Flavobacteriia</taxon>
        <taxon>Flavobacteriales</taxon>
        <taxon>Flavobacteriaceae</taxon>
        <taxon>Flavobacterium</taxon>
    </lineage>
</organism>
<dbReference type="Proteomes" id="UP000005638">
    <property type="component" value="Chromosome"/>
</dbReference>
<dbReference type="AlphaFoldDB" id="G8X6D4"/>
<sequence>MDSTNRRKNFKITDSMNIYKLVGILLVSSFINLNAQEAEEQKIKRIEKTLQFLTSDENKGREPGTPEMENVMVFLENQFKENQVKPFYKTYRDKLSDYHKPAYNIVGVIEGNDPVLKNEYVVIGGHYDHIGSATEVEGDRIANGANDNAVGTTAVLEVMRYFSEKKNNKRSIVFALFTAEEKGLLGSRHLAQKMKNAAIDIYFMFNYEMIGIPMNRKEMLVYMTGITKSNMAKKMNEYASEKWVGYLPVESRYQLFKASDNYPFYEEYHIPAHTISSFDFENYKFYHHVKDEFDKMDIQHIQKVTEKSKIVLEKMINAATKEIKLNEK</sequence>
<accession>G8X6D4</accession>
<evidence type="ECO:0000313" key="2">
    <source>
        <dbReference type="EMBL" id="AEW86975.1"/>
    </source>
</evidence>
<dbReference type="EMBL" id="CP003222">
    <property type="protein sequence ID" value="AEW86975.1"/>
    <property type="molecule type" value="Genomic_DNA"/>
</dbReference>
<evidence type="ECO:0000259" key="1">
    <source>
        <dbReference type="Pfam" id="PF04389"/>
    </source>
</evidence>